<keyword evidence="3" id="KW-1185">Reference proteome</keyword>
<dbReference type="Proteomes" id="UP000502706">
    <property type="component" value="Chromosome"/>
</dbReference>
<dbReference type="EMBL" id="CP045121">
    <property type="protein sequence ID" value="QIN78254.1"/>
    <property type="molecule type" value="Genomic_DNA"/>
</dbReference>
<proteinExistence type="predicted"/>
<name>A0A6G8PVN2_9ACTN</name>
<evidence type="ECO:0000313" key="3">
    <source>
        <dbReference type="Proteomes" id="UP000502706"/>
    </source>
</evidence>
<dbReference type="PANTHER" id="PTHR39420">
    <property type="match status" value="1"/>
</dbReference>
<dbReference type="Pfam" id="PF10103">
    <property type="entry name" value="Zincin_2"/>
    <property type="match status" value="1"/>
</dbReference>
<dbReference type="NCBIfam" id="TIGR03624">
    <property type="entry name" value="putative hydrolase"/>
    <property type="match status" value="1"/>
</dbReference>
<dbReference type="InterPro" id="IPR042271">
    <property type="entry name" value="Zinicin_2_N"/>
</dbReference>
<protein>
    <recommendedName>
        <fullName evidence="4">Hydrolase</fullName>
    </recommendedName>
</protein>
<gene>
    <name evidence="2" type="ORF">GBA65_06730</name>
</gene>
<evidence type="ECO:0008006" key="4">
    <source>
        <dbReference type="Google" id="ProtNLM"/>
    </source>
</evidence>
<dbReference type="PANTHER" id="PTHR39420:SF1">
    <property type="entry name" value="HYDROLASE"/>
    <property type="match status" value="1"/>
</dbReference>
<dbReference type="KEGG" id="rmar:GBA65_06730"/>
<dbReference type="InterPro" id="IPR022454">
    <property type="entry name" value="CHP03883_F420-assoc"/>
</dbReference>
<sequence length="472" mass="51251">MSVEGSAAELALAAGRLVALFVVIVDAGGELGLELVHGAARLVDEAAEVAGHLGELARPEEQEEEDGHQNDLPWTHPETHGANITPRTAGYNATAAVPSGHERIYLVREGLCTAPVLRSFLGGRRVISWGIARSIAVTLASRTEGPIPAKHGAFDYPAVVEESLDPLEGFTGISLGRDARPIRVASRAEWIDFNISAFGALLEPILERASKSTGNEMTWAFGAATLTAQMGLLLGFLSARVLGQYDTGPLVAGNKSSLKRPGEPGEVFFLDGNIVAAAGRLGVPVDGLRRYIVLHETTHALQFEGHPWLRDHLGGLVEGFTGPLAEKLGVLETVRRMTENLRTGARSLELVMTGGQRRAFDEMQATMSVIEGYSDYVMHHVGSRVVPGYEDLTRKMSRSRMHRPPLETAIFRITGLDMKLEQYRMGEEFADAVARRVGMRGLNRVWDGPESMPSLAEIRDPGLWMDRVIRAA</sequence>
<feature type="region of interest" description="Disordered" evidence="1">
    <location>
        <begin position="57"/>
        <end position="86"/>
    </location>
</feature>
<dbReference type="Gene3D" id="1.20.150.30">
    <property type="entry name" value="Zincin-like metallopeptidase, N-terminal domain"/>
    <property type="match status" value="1"/>
</dbReference>
<accession>A0A6G8PVN2</accession>
<dbReference type="SUPFAM" id="SSF55486">
    <property type="entry name" value="Metalloproteases ('zincins'), catalytic domain"/>
    <property type="match status" value="1"/>
</dbReference>
<evidence type="ECO:0000313" key="2">
    <source>
        <dbReference type="EMBL" id="QIN78254.1"/>
    </source>
</evidence>
<organism evidence="2 3">
    <name type="scientific">Rubrobacter marinus</name>
    <dbReference type="NCBI Taxonomy" id="2653852"/>
    <lineage>
        <taxon>Bacteria</taxon>
        <taxon>Bacillati</taxon>
        <taxon>Actinomycetota</taxon>
        <taxon>Rubrobacteria</taxon>
        <taxon>Rubrobacterales</taxon>
        <taxon>Rubrobacteraceae</taxon>
        <taxon>Rubrobacter</taxon>
    </lineage>
</organism>
<dbReference type="NCBIfam" id="TIGR03883">
    <property type="entry name" value="DUF2342_F420"/>
    <property type="match status" value="1"/>
</dbReference>
<dbReference type="InterPro" id="IPR018766">
    <property type="entry name" value="Zinicin_2"/>
</dbReference>
<dbReference type="AlphaFoldDB" id="A0A6G8PVN2"/>
<reference evidence="2 3" key="1">
    <citation type="submission" date="2019-10" db="EMBL/GenBank/DDBJ databases">
        <title>Rubrobacter sp nov SCSIO 52915 isolated from a deep-sea sediment in the South China Sea.</title>
        <authorList>
            <person name="Chen R.W."/>
        </authorList>
    </citation>
    <scope>NUCLEOTIDE SEQUENCE [LARGE SCALE GENOMIC DNA]</scope>
    <source>
        <strain evidence="2 3">SCSIO 52915</strain>
    </source>
</reference>
<evidence type="ECO:0000256" key="1">
    <source>
        <dbReference type="SAM" id="MobiDB-lite"/>
    </source>
</evidence>